<evidence type="ECO:0000313" key="2">
    <source>
        <dbReference type="Proteomes" id="UP000248291"/>
    </source>
</evidence>
<keyword evidence="1" id="KW-0808">Transferase</keyword>
<dbReference type="Proteomes" id="UP000248291">
    <property type="component" value="Unassembled WGS sequence"/>
</dbReference>
<comment type="caution">
    <text evidence="1">The sequence shown here is derived from an EMBL/GenBank/DDBJ whole genome shotgun (WGS) entry which is preliminary data.</text>
</comment>
<accession>A0AAN4Q4J7</accession>
<dbReference type="GO" id="GO:0032259">
    <property type="term" value="P:methylation"/>
    <property type="evidence" value="ECO:0007669"/>
    <property type="project" value="UniProtKB-KW"/>
</dbReference>
<gene>
    <name evidence="1" type="ORF">KPSA3_03056</name>
</gene>
<dbReference type="EMBL" id="BGKA01000096">
    <property type="protein sequence ID" value="GBH17096.1"/>
    <property type="molecule type" value="Genomic_DNA"/>
</dbReference>
<keyword evidence="1" id="KW-0489">Methyltransferase</keyword>
<dbReference type="GO" id="GO:0008168">
    <property type="term" value="F:methyltransferase activity"/>
    <property type="evidence" value="ECO:0007669"/>
    <property type="project" value="UniProtKB-KW"/>
</dbReference>
<protein>
    <submittedName>
        <fullName evidence="1">Site-specific DNA-cytosine methylase</fullName>
    </submittedName>
</protein>
<organism evidence="1 2">
    <name type="scientific">Pseudomonas syringae pv. actinidiae</name>
    <dbReference type="NCBI Taxonomy" id="103796"/>
    <lineage>
        <taxon>Bacteria</taxon>
        <taxon>Pseudomonadati</taxon>
        <taxon>Pseudomonadota</taxon>
        <taxon>Gammaproteobacteria</taxon>
        <taxon>Pseudomonadales</taxon>
        <taxon>Pseudomonadaceae</taxon>
        <taxon>Pseudomonas</taxon>
        <taxon>Pseudomonas syringae</taxon>
    </lineage>
</organism>
<proteinExistence type="predicted"/>
<reference evidence="1 2" key="1">
    <citation type="submission" date="2018-04" db="EMBL/GenBank/DDBJ databases">
        <title>Draft genome sequence of Pseudomonas syringae pv. actinidiae biovar 3 strains isolated from kiwifruit in Kagawa prefecture.</title>
        <authorList>
            <person name="Tabuchi M."/>
            <person name="Saito M."/>
            <person name="Fujiwara S."/>
            <person name="Sasa N."/>
            <person name="Akimitsu K."/>
            <person name="Gomi K."/>
            <person name="Konishi-Sugita S."/>
            <person name="Hamano K."/>
            <person name="Kataoka I."/>
        </authorList>
    </citation>
    <scope>NUCLEOTIDE SEQUENCE [LARGE SCALE GENOMIC DNA]</scope>
    <source>
        <strain evidence="1 2">MAFF212211</strain>
    </source>
</reference>
<name>A0AAN4Q4J7_PSESF</name>
<sequence>MARTAGFIAGCFTRGFTLCNCVPPRFAGHLMHGLLYRHVKPHFFSFGPSLQRSYYDRC</sequence>
<evidence type="ECO:0000313" key="1">
    <source>
        <dbReference type="EMBL" id="GBH17096.1"/>
    </source>
</evidence>
<dbReference type="AlphaFoldDB" id="A0AAN4Q4J7"/>